<evidence type="ECO:0000259" key="13">
    <source>
        <dbReference type="PROSITE" id="PS50109"/>
    </source>
</evidence>
<evidence type="ECO:0000256" key="6">
    <source>
        <dbReference type="ARBA" id="ARBA00022679"/>
    </source>
</evidence>
<keyword evidence="12" id="KW-1133">Transmembrane helix</keyword>
<dbReference type="PROSITE" id="PS50109">
    <property type="entry name" value="HIS_KIN"/>
    <property type="match status" value="1"/>
</dbReference>
<evidence type="ECO:0000256" key="2">
    <source>
        <dbReference type="ARBA" id="ARBA00004651"/>
    </source>
</evidence>
<evidence type="ECO:0000256" key="9">
    <source>
        <dbReference type="ARBA" id="ARBA00022840"/>
    </source>
</evidence>
<dbReference type="GO" id="GO:0000155">
    <property type="term" value="F:phosphorelay sensor kinase activity"/>
    <property type="evidence" value="ECO:0007669"/>
    <property type="project" value="InterPro"/>
</dbReference>
<evidence type="ECO:0000256" key="10">
    <source>
        <dbReference type="ARBA" id="ARBA00023012"/>
    </source>
</evidence>
<accession>A0A371P5J0</accession>
<dbReference type="InterPro" id="IPR003660">
    <property type="entry name" value="HAMP_dom"/>
</dbReference>
<dbReference type="InterPro" id="IPR050640">
    <property type="entry name" value="Bact_2-comp_sensor_kinase"/>
</dbReference>
<keyword evidence="8" id="KW-0418">Kinase</keyword>
<keyword evidence="12" id="KW-0812">Transmembrane</keyword>
<dbReference type="SUPFAM" id="SSF55874">
    <property type="entry name" value="ATPase domain of HSP90 chaperone/DNA topoisomerase II/histidine kinase"/>
    <property type="match status" value="1"/>
</dbReference>
<dbReference type="InterPro" id="IPR003594">
    <property type="entry name" value="HATPase_dom"/>
</dbReference>
<dbReference type="Gene3D" id="3.30.450.20">
    <property type="entry name" value="PAS domain"/>
    <property type="match status" value="1"/>
</dbReference>
<feature type="transmembrane region" description="Helical" evidence="12">
    <location>
        <begin position="345"/>
        <end position="365"/>
    </location>
</feature>
<proteinExistence type="predicted"/>
<dbReference type="SUPFAM" id="SSF158472">
    <property type="entry name" value="HAMP domain-like"/>
    <property type="match status" value="1"/>
</dbReference>
<dbReference type="Pfam" id="PF02518">
    <property type="entry name" value="HATPase_c"/>
    <property type="match status" value="1"/>
</dbReference>
<name>A0A371P5J0_9BACL</name>
<evidence type="ECO:0000256" key="4">
    <source>
        <dbReference type="ARBA" id="ARBA00022475"/>
    </source>
</evidence>
<evidence type="ECO:0000313" key="15">
    <source>
        <dbReference type="EMBL" id="REK71213.1"/>
    </source>
</evidence>
<feature type="domain" description="Histidine kinase" evidence="13">
    <location>
        <begin position="525"/>
        <end position="642"/>
    </location>
</feature>
<dbReference type="Pfam" id="PF00672">
    <property type="entry name" value="HAMP"/>
    <property type="match status" value="1"/>
</dbReference>
<dbReference type="Gene3D" id="1.10.8.500">
    <property type="entry name" value="HAMP domain in histidine kinase"/>
    <property type="match status" value="1"/>
</dbReference>
<organism evidence="15 16">
    <name type="scientific">Paenibacillus paeoniae</name>
    <dbReference type="NCBI Taxonomy" id="2292705"/>
    <lineage>
        <taxon>Bacteria</taxon>
        <taxon>Bacillati</taxon>
        <taxon>Bacillota</taxon>
        <taxon>Bacilli</taxon>
        <taxon>Bacillales</taxon>
        <taxon>Paenibacillaceae</taxon>
        <taxon>Paenibacillus</taxon>
    </lineage>
</organism>
<keyword evidence="9" id="KW-0067">ATP-binding</keyword>
<dbReference type="PANTHER" id="PTHR34220">
    <property type="entry name" value="SENSOR HISTIDINE KINASE YPDA"/>
    <property type="match status" value="1"/>
</dbReference>
<feature type="domain" description="HAMP" evidence="14">
    <location>
        <begin position="366"/>
        <end position="418"/>
    </location>
</feature>
<evidence type="ECO:0000256" key="8">
    <source>
        <dbReference type="ARBA" id="ARBA00022777"/>
    </source>
</evidence>
<evidence type="ECO:0000256" key="3">
    <source>
        <dbReference type="ARBA" id="ARBA00012438"/>
    </source>
</evidence>
<sequence length="652" mass="74859">MALHRSAISAIHNKGYTFFVCVTGVGLLHRSDLKGRGGMEMKWLRELQDKFSSSIQVRLTCYFIVILLPLIFFSLYANIRSQHILEQELGERTMSAMSSALEYVDLTMNGQKNLSTLLSTDRSLTSLLKHNEQQLSPEALIDFMQVMLQITNIAAVNPSLSEVTIYHGSSKRMLSSRIGALYKPQAVTEQWYKDVMRLNGAYNLYLPERHEESLMGWADPVYNEDQIVLMQLMDLYSRDRGSNVLMLSIPKSLLLGYLMSLVPSETSHVYLLDENGRLIVTNASEEQRVDIANIETTHQVTVQEMPNSSENNMVLRVESPVSGWSLLLMQPESEIYKKSRPLQIFSYWIILISCLLAVWISWLIYSGIASPISSLVYGMKQLRMGNFDARLVNNRQDELGYLTDAFNQTVEQQRHLIRDIYEQQLRLTKTELKFLQSQINPHFLYNTLDSIYWSAKNYDAEEISDMVLNLSRFFRLSLSKGRESFTIEETFSHLQYYIRVQQLRFVDQFTASFHSTADSSSLYVLKLILQPLVENAILHGLEKKKRDGELRISAELQDDRLVLLVSDNGKGIAEERMQRIGAMLTRKGGSDTYEASERNAEFFGLLNVKERIKLYYGDSAEFSIESEEGRGTTARVELPIERCMNQWEGEEP</sequence>
<keyword evidence="10" id="KW-0902">Two-component regulatory system</keyword>
<dbReference type="Pfam" id="PF06580">
    <property type="entry name" value="His_kinase"/>
    <property type="match status" value="1"/>
</dbReference>
<dbReference type="GO" id="GO:0005524">
    <property type="term" value="F:ATP binding"/>
    <property type="evidence" value="ECO:0007669"/>
    <property type="project" value="UniProtKB-KW"/>
</dbReference>
<keyword evidence="4" id="KW-1003">Cell membrane</keyword>
<comment type="subcellular location">
    <subcellularLocation>
        <location evidence="2">Cell membrane</location>
        <topology evidence="2">Multi-pass membrane protein</topology>
    </subcellularLocation>
</comment>
<dbReference type="InterPro" id="IPR005467">
    <property type="entry name" value="His_kinase_dom"/>
</dbReference>
<dbReference type="OrthoDB" id="9776552at2"/>
<dbReference type="CDD" id="cd06225">
    <property type="entry name" value="HAMP"/>
    <property type="match status" value="1"/>
</dbReference>
<dbReference type="PANTHER" id="PTHR34220:SF7">
    <property type="entry name" value="SENSOR HISTIDINE KINASE YPDA"/>
    <property type="match status" value="1"/>
</dbReference>
<keyword evidence="6" id="KW-0808">Transferase</keyword>
<dbReference type="Proteomes" id="UP000261905">
    <property type="component" value="Unassembled WGS sequence"/>
</dbReference>
<dbReference type="GO" id="GO:0005886">
    <property type="term" value="C:plasma membrane"/>
    <property type="evidence" value="ECO:0007669"/>
    <property type="project" value="UniProtKB-SubCell"/>
</dbReference>
<evidence type="ECO:0000256" key="11">
    <source>
        <dbReference type="ARBA" id="ARBA00023136"/>
    </source>
</evidence>
<dbReference type="EC" id="2.7.13.3" evidence="3"/>
<dbReference type="Gene3D" id="3.30.565.10">
    <property type="entry name" value="Histidine kinase-like ATPase, C-terminal domain"/>
    <property type="match status" value="1"/>
</dbReference>
<dbReference type="InterPro" id="IPR036890">
    <property type="entry name" value="HATPase_C_sf"/>
</dbReference>
<protein>
    <recommendedName>
        <fullName evidence="3">histidine kinase</fullName>
        <ecNumber evidence="3">2.7.13.3</ecNumber>
    </recommendedName>
</protein>
<gene>
    <name evidence="15" type="ORF">DX130_22475</name>
</gene>
<dbReference type="SMART" id="SM00387">
    <property type="entry name" value="HATPase_c"/>
    <property type="match status" value="1"/>
</dbReference>
<evidence type="ECO:0000259" key="14">
    <source>
        <dbReference type="PROSITE" id="PS50885"/>
    </source>
</evidence>
<evidence type="ECO:0000256" key="5">
    <source>
        <dbReference type="ARBA" id="ARBA00022553"/>
    </source>
</evidence>
<dbReference type="EMBL" id="QUBQ01000006">
    <property type="protein sequence ID" value="REK71213.1"/>
    <property type="molecule type" value="Genomic_DNA"/>
</dbReference>
<keyword evidence="16" id="KW-1185">Reference proteome</keyword>
<keyword evidence="5" id="KW-0597">Phosphoprotein</keyword>
<dbReference type="InterPro" id="IPR010559">
    <property type="entry name" value="Sig_transdc_His_kin_internal"/>
</dbReference>
<dbReference type="PROSITE" id="PS50885">
    <property type="entry name" value="HAMP"/>
    <property type="match status" value="1"/>
</dbReference>
<keyword evidence="7" id="KW-0547">Nucleotide-binding</keyword>
<evidence type="ECO:0000256" key="1">
    <source>
        <dbReference type="ARBA" id="ARBA00000085"/>
    </source>
</evidence>
<reference evidence="15 16" key="1">
    <citation type="submission" date="2018-08" db="EMBL/GenBank/DDBJ databases">
        <title>Paenibacillus sp. M4BSY-1, whole genome shotgun sequence.</title>
        <authorList>
            <person name="Tuo L."/>
        </authorList>
    </citation>
    <scope>NUCLEOTIDE SEQUENCE [LARGE SCALE GENOMIC DNA]</scope>
    <source>
        <strain evidence="15 16">M4BSY-1</strain>
    </source>
</reference>
<evidence type="ECO:0000256" key="7">
    <source>
        <dbReference type="ARBA" id="ARBA00022741"/>
    </source>
</evidence>
<evidence type="ECO:0000313" key="16">
    <source>
        <dbReference type="Proteomes" id="UP000261905"/>
    </source>
</evidence>
<dbReference type="AlphaFoldDB" id="A0A371P5J0"/>
<evidence type="ECO:0000256" key="12">
    <source>
        <dbReference type="SAM" id="Phobius"/>
    </source>
</evidence>
<keyword evidence="11 12" id="KW-0472">Membrane</keyword>
<comment type="catalytic activity">
    <reaction evidence="1">
        <text>ATP + protein L-histidine = ADP + protein N-phospho-L-histidine.</text>
        <dbReference type="EC" id="2.7.13.3"/>
    </reaction>
</comment>
<comment type="caution">
    <text evidence="15">The sequence shown here is derived from an EMBL/GenBank/DDBJ whole genome shotgun (WGS) entry which is preliminary data.</text>
</comment>
<dbReference type="SMART" id="SM00304">
    <property type="entry name" value="HAMP"/>
    <property type="match status" value="1"/>
</dbReference>
<feature type="transmembrane region" description="Helical" evidence="12">
    <location>
        <begin position="55"/>
        <end position="77"/>
    </location>
</feature>